<proteinExistence type="inferred from homology"/>
<dbReference type="Gene3D" id="3.40.50.150">
    <property type="entry name" value="Vaccinia Virus protein VP39"/>
    <property type="match status" value="1"/>
</dbReference>
<evidence type="ECO:0000313" key="10">
    <source>
        <dbReference type="EMBL" id="MDG3007917.1"/>
    </source>
</evidence>
<feature type="domain" description="Ribosomal RNA adenine methylase transferase N-terminal" evidence="9">
    <location>
        <begin position="43"/>
        <end position="225"/>
    </location>
</feature>
<dbReference type="InterPro" id="IPR023165">
    <property type="entry name" value="rRNA_Ade_diMease-like_C"/>
</dbReference>
<accession>A0ABT6FK08</accession>
<feature type="binding site" evidence="7 8">
    <location>
        <position position="139"/>
    </location>
    <ligand>
        <name>S-adenosyl-L-methionine</name>
        <dbReference type="ChEBI" id="CHEBI:59789"/>
    </ligand>
</feature>
<keyword evidence="6 7" id="KW-0694">RNA-binding</keyword>
<dbReference type="HAMAP" id="MF_00607">
    <property type="entry name" value="16SrRNA_methyltr_A"/>
    <property type="match status" value="1"/>
</dbReference>
<dbReference type="PROSITE" id="PS51689">
    <property type="entry name" value="SAM_RNA_A_N6_MT"/>
    <property type="match status" value="1"/>
</dbReference>
<dbReference type="InterPro" id="IPR020598">
    <property type="entry name" value="rRNA_Ade_methylase_Trfase_N"/>
</dbReference>
<keyword evidence="2 7" id="KW-0698">rRNA processing</keyword>
<keyword evidence="4 7" id="KW-0808">Transferase</keyword>
<dbReference type="EMBL" id="JARRAG010000002">
    <property type="protein sequence ID" value="MDG3007917.1"/>
    <property type="molecule type" value="Genomic_DNA"/>
</dbReference>
<feature type="binding site" evidence="7 8">
    <location>
        <position position="84"/>
    </location>
    <ligand>
        <name>S-adenosyl-L-methionine</name>
        <dbReference type="ChEBI" id="CHEBI:59789"/>
    </ligand>
</feature>
<dbReference type="PANTHER" id="PTHR11727">
    <property type="entry name" value="DIMETHYLADENOSINE TRANSFERASE"/>
    <property type="match status" value="1"/>
</dbReference>
<keyword evidence="3 7" id="KW-0489">Methyltransferase</keyword>
<dbReference type="NCBIfam" id="TIGR00755">
    <property type="entry name" value="ksgA"/>
    <property type="match status" value="1"/>
</dbReference>
<dbReference type="SUPFAM" id="SSF53335">
    <property type="entry name" value="S-adenosyl-L-methionine-dependent methyltransferases"/>
    <property type="match status" value="1"/>
</dbReference>
<evidence type="ECO:0000256" key="8">
    <source>
        <dbReference type="PROSITE-ProRule" id="PRU01026"/>
    </source>
</evidence>
<comment type="similarity">
    <text evidence="7">Belongs to the class I-like SAM-binding methyltransferase superfamily. rRNA adenine N(6)-methyltransferase family. RsmA subfamily.</text>
</comment>
<keyword evidence="11" id="KW-1185">Reference proteome</keyword>
<evidence type="ECO:0000259" key="9">
    <source>
        <dbReference type="SMART" id="SM00650"/>
    </source>
</evidence>
<keyword evidence="1 7" id="KW-0963">Cytoplasm</keyword>
<evidence type="ECO:0000313" key="11">
    <source>
        <dbReference type="Proteomes" id="UP001216907"/>
    </source>
</evidence>
<comment type="catalytic activity">
    <reaction evidence="7">
        <text>adenosine(1518)/adenosine(1519) in 16S rRNA + 4 S-adenosyl-L-methionine = N(6)-dimethyladenosine(1518)/N(6)-dimethyladenosine(1519) in 16S rRNA + 4 S-adenosyl-L-homocysteine + 4 H(+)</text>
        <dbReference type="Rhea" id="RHEA:19609"/>
        <dbReference type="Rhea" id="RHEA-COMP:10232"/>
        <dbReference type="Rhea" id="RHEA-COMP:10233"/>
        <dbReference type="ChEBI" id="CHEBI:15378"/>
        <dbReference type="ChEBI" id="CHEBI:57856"/>
        <dbReference type="ChEBI" id="CHEBI:59789"/>
        <dbReference type="ChEBI" id="CHEBI:74411"/>
        <dbReference type="ChEBI" id="CHEBI:74493"/>
        <dbReference type="EC" id="2.1.1.182"/>
    </reaction>
</comment>
<name>A0ABT6FK08_9BACT</name>
<organism evidence="10 11">
    <name type="scientific">Paludisphaera mucosa</name>
    <dbReference type="NCBI Taxonomy" id="3030827"/>
    <lineage>
        <taxon>Bacteria</taxon>
        <taxon>Pseudomonadati</taxon>
        <taxon>Planctomycetota</taxon>
        <taxon>Planctomycetia</taxon>
        <taxon>Isosphaerales</taxon>
        <taxon>Isosphaeraceae</taxon>
        <taxon>Paludisphaera</taxon>
    </lineage>
</organism>
<sequence>MTEPTPEPNPARQTQSYLRGLFARHGIAPRHRLGQNFLVDLNIHDLIVEQAAIEPGDMVLEVGPGAGALTALMAGKGARVLAVEIDPGMAALASEAIAAAPNARILNIDALASKHAVAPEVLETLARGREGRPYKLVANLPYNIATPLIMNLMVDDANRPALLVVTIQKELGERMTARAGRSENSALSIVLQALAEIEIARVLPPSVFWPRPKVESAVVVIRPDPAKREAVGDLVWFHRIVRDVFLYRRKVLRVVLAKLAPDHISKADVDALVESLGLDAKTRAEAMEVPQWIALAKALKASWGDVKPADEGDEEPEADA</sequence>
<feature type="binding site" evidence="7 8">
    <location>
        <position position="109"/>
    </location>
    <ligand>
        <name>S-adenosyl-L-methionine</name>
        <dbReference type="ChEBI" id="CHEBI:59789"/>
    </ligand>
</feature>
<dbReference type="InterPro" id="IPR001737">
    <property type="entry name" value="KsgA/Erm"/>
</dbReference>
<dbReference type="InterPro" id="IPR011530">
    <property type="entry name" value="rRNA_adenine_dimethylase"/>
</dbReference>
<dbReference type="Pfam" id="PF00398">
    <property type="entry name" value="RrnaAD"/>
    <property type="match status" value="1"/>
</dbReference>
<dbReference type="EC" id="2.1.1.182" evidence="7"/>
<feature type="binding site" evidence="7 8">
    <location>
        <position position="63"/>
    </location>
    <ligand>
        <name>S-adenosyl-L-methionine</name>
        <dbReference type="ChEBI" id="CHEBI:59789"/>
    </ligand>
</feature>
<gene>
    <name evidence="7 10" type="primary">rsmA</name>
    <name evidence="7" type="synonym">ksgA</name>
    <name evidence="10" type="ORF">PZE19_29490</name>
</gene>
<dbReference type="Proteomes" id="UP001216907">
    <property type="component" value="Unassembled WGS sequence"/>
</dbReference>
<reference evidence="10 11" key="1">
    <citation type="submission" date="2023-03" db="EMBL/GenBank/DDBJ databases">
        <title>Paludisphaera mucosa sp. nov. a novel planctomycete from northern fen.</title>
        <authorList>
            <person name="Ivanova A."/>
        </authorList>
    </citation>
    <scope>NUCLEOTIDE SEQUENCE [LARGE SCALE GENOMIC DNA]</scope>
    <source>
        <strain evidence="10 11">Pla2</strain>
    </source>
</reference>
<evidence type="ECO:0000256" key="6">
    <source>
        <dbReference type="ARBA" id="ARBA00022884"/>
    </source>
</evidence>
<evidence type="ECO:0000256" key="2">
    <source>
        <dbReference type="ARBA" id="ARBA00022552"/>
    </source>
</evidence>
<dbReference type="CDD" id="cd02440">
    <property type="entry name" value="AdoMet_MTases"/>
    <property type="match status" value="1"/>
</dbReference>
<evidence type="ECO:0000256" key="1">
    <source>
        <dbReference type="ARBA" id="ARBA00022490"/>
    </source>
</evidence>
<evidence type="ECO:0000256" key="7">
    <source>
        <dbReference type="HAMAP-Rule" id="MF_00607"/>
    </source>
</evidence>
<dbReference type="InterPro" id="IPR020596">
    <property type="entry name" value="rRNA_Ade_Mease_Trfase_CS"/>
</dbReference>
<feature type="binding site" evidence="7 8">
    <location>
        <position position="36"/>
    </location>
    <ligand>
        <name>S-adenosyl-L-methionine</name>
        <dbReference type="ChEBI" id="CHEBI:59789"/>
    </ligand>
</feature>
<evidence type="ECO:0000256" key="3">
    <source>
        <dbReference type="ARBA" id="ARBA00022603"/>
    </source>
</evidence>
<evidence type="ECO:0000256" key="4">
    <source>
        <dbReference type="ARBA" id="ARBA00022679"/>
    </source>
</evidence>
<comment type="subcellular location">
    <subcellularLocation>
        <location evidence="7">Cytoplasm</location>
    </subcellularLocation>
</comment>
<dbReference type="RefSeq" id="WP_277864187.1">
    <property type="nucleotide sequence ID" value="NZ_JARRAG010000002.1"/>
</dbReference>
<dbReference type="SMART" id="SM00650">
    <property type="entry name" value="rADc"/>
    <property type="match status" value="1"/>
</dbReference>
<evidence type="ECO:0000256" key="5">
    <source>
        <dbReference type="ARBA" id="ARBA00022691"/>
    </source>
</evidence>
<dbReference type="Gene3D" id="1.10.8.100">
    <property type="entry name" value="Ribosomal RNA adenine dimethylase-like, domain 2"/>
    <property type="match status" value="1"/>
</dbReference>
<dbReference type="PROSITE" id="PS01131">
    <property type="entry name" value="RRNA_A_DIMETH"/>
    <property type="match status" value="1"/>
</dbReference>
<keyword evidence="5 7" id="KW-0949">S-adenosyl-L-methionine</keyword>
<feature type="binding site" evidence="7 8">
    <location>
        <position position="38"/>
    </location>
    <ligand>
        <name>S-adenosyl-L-methionine</name>
        <dbReference type="ChEBI" id="CHEBI:59789"/>
    </ligand>
</feature>
<dbReference type="GO" id="GO:0052908">
    <property type="term" value="F:16S rRNA (adenine(1518)-N(6)/adenine(1519)-N(6))-dimethyltransferase activity"/>
    <property type="evidence" value="ECO:0007669"/>
    <property type="project" value="UniProtKB-EC"/>
</dbReference>
<dbReference type="PANTHER" id="PTHR11727:SF7">
    <property type="entry name" value="DIMETHYLADENOSINE TRANSFERASE-RELATED"/>
    <property type="match status" value="1"/>
</dbReference>
<comment type="function">
    <text evidence="7">Specifically dimethylates two adjacent adenosines (A1518 and A1519) in the loop of a conserved hairpin near the 3'-end of 16S rRNA in the 30S particle. May play a critical role in biogenesis of 30S subunits.</text>
</comment>
<dbReference type="InterPro" id="IPR029063">
    <property type="entry name" value="SAM-dependent_MTases_sf"/>
</dbReference>
<comment type="caution">
    <text evidence="10">The sequence shown here is derived from an EMBL/GenBank/DDBJ whole genome shotgun (WGS) entry which is preliminary data.</text>
</comment>
<protein>
    <recommendedName>
        <fullName evidence="7">Ribosomal RNA small subunit methyltransferase A</fullName>
        <ecNumber evidence="7">2.1.1.182</ecNumber>
    </recommendedName>
    <alternativeName>
        <fullName evidence="7">16S rRNA (adenine(1518)-N(6)/adenine(1519)-N(6))-dimethyltransferase</fullName>
    </alternativeName>
    <alternativeName>
        <fullName evidence="7">16S rRNA dimethyladenosine transferase</fullName>
    </alternativeName>
    <alternativeName>
        <fullName evidence="7">16S rRNA dimethylase</fullName>
    </alternativeName>
    <alternativeName>
        <fullName evidence="7">S-adenosylmethionine-6-N', N'-adenosyl(rRNA) dimethyltransferase</fullName>
    </alternativeName>
</protein>